<feature type="signal peptide" evidence="1">
    <location>
        <begin position="1"/>
        <end position="21"/>
    </location>
</feature>
<keyword evidence="3" id="KW-1185">Reference proteome</keyword>
<gene>
    <name evidence="2" type="ORF">CVT26_003002</name>
</gene>
<comment type="caution">
    <text evidence="2">The sequence shown here is derived from an EMBL/GenBank/DDBJ whole genome shotgun (WGS) entry which is preliminary data.</text>
</comment>
<name>A0A409Y4F7_9AGAR</name>
<feature type="chain" id="PRO_5019491045" description="Secreted protein" evidence="1">
    <location>
        <begin position="22"/>
        <end position="107"/>
    </location>
</feature>
<protein>
    <recommendedName>
        <fullName evidence="4">Secreted protein</fullName>
    </recommendedName>
</protein>
<dbReference type="EMBL" id="NHYE01001169">
    <property type="protein sequence ID" value="PPQ97907.1"/>
    <property type="molecule type" value="Genomic_DNA"/>
</dbReference>
<sequence>MWRPQLLHAAFLALVPTPFDGGPQLPPPSRTHLHTLSPPLPLLVLLLFVDSGVYDCIMDASLLGIFTLPGARSNKLIQQALTIPDYDSCTRLCQGLITVSGGDVMLF</sequence>
<proteinExistence type="predicted"/>
<reference evidence="2 3" key="1">
    <citation type="journal article" date="2018" name="Evol. Lett.">
        <title>Horizontal gene cluster transfer increased hallucinogenic mushroom diversity.</title>
        <authorList>
            <person name="Reynolds H.T."/>
            <person name="Vijayakumar V."/>
            <person name="Gluck-Thaler E."/>
            <person name="Korotkin H.B."/>
            <person name="Matheny P.B."/>
            <person name="Slot J.C."/>
        </authorList>
    </citation>
    <scope>NUCLEOTIDE SEQUENCE [LARGE SCALE GENOMIC DNA]</scope>
    <source>
        <strain evidence="2 3">SRW20</strain>
    </source>
</reference>
<accession>A0A409Y4F7</accession>
<evidence type="ECO:0000256" key="1">
    <source>
        <dbReference type="SAM" id="SignalP"/>
    </source>
</evidence>
<evidence type="ECO:0000313" key="3">
    <source>
        <dbReference type="Proteomes" id="UP000284706"/>
    </source>
</evidence>
<dbReference type="Proteomes" id="UP000284706">
    <property type="component" value="Unassembled WGS sequence"/>
</dbReference>
<keyword evidence="1" id="KW-0732">Signal</keyword>
<dbReference type="AlphaFoldDB" id="A0A409Y4F7"/>
<evidence type="ECO:0000313" key="2">
    <source>
        <dbReference type="EMBL" id="PPQ97907.1"/>
    </source>
</evidence>
<evidence type="ECO:0008006" key="4">
    <source>
        <dbReference type="Google" id="ProtNLM"/>
    </source>
</evidence>
<organism evidence="2 3">
    <name type="scientific">Gymnopilus dilepis</name>
    <dbReference type="NCBI Taxonomy" id="231916"/>
    <lineage>
        <taxon>Eukaryota</taxon>
        <taxon>Fungi</taxon>
        <taxon>Dikarya</taxon>
        <taxon>Basidiomycota</taxon>
        <taxon>Agaricomycotina</taxon>
        <taxon>Agaricomycetes</taxon>
        <taxon>Agaricomycetidae</taxon>
        <taxon>Agaricales</taxon>
        <taxon>Agaricineae</taxon>
        <taxon>Hymenogastraceae</taxon>
        <taxon>Gymnopilus</taxon>
    </lineage>
</organism>
<dbReference type="InParanoid" id="A0A409Y4F7"/>